<sequence length="107" mass="12262">MYENAWSRFCRCCDRRDLRDQAVLIFRVHFDPPICVRNARAASRVGRNLIMPQPRSARGWVFKRMRDTLVPDAPFDPARGGRPARGRWDLAPALTKALAAQPVSENQ</sequence>
<protein>
    <submittedName>
        <fullName evidence="1">Uncharacterized protein</fullName>
    </submittedName>
</protein>
<dbReference type="EMBL" id="CP003911">
    <property type="protein sequence ID" value="AGU51814.1"/>
    <property type="molecule type" value="Genomic_DNA"/>
</dbReference>
<proteinExistence type="predicted"/>
<evidence type="ECO:0000313" key="2">
    <source>
        <dbReference type="Proteomes" id="UP000016223"/>
    </source>
</evidence>
<dbReference type="Proteomes" id="UP000016223">
    <property type="component" value="Chromosome 1"/>
</dbReference>
<dbReference type="AlphaFoldDB" id="T1XHJ1"/>
<evidence type="ECO:0000313" key="1">
    <source>
        <dbReference type="EMBL" id="AGU51814.1"/>
    </source>
</evidence>
<accession>T1XHJ1</accession>
<organism evidence="1 2">
    <name type="scientific">Variovorax paradoxus B4</name>
    <dbReference type="NCBI Taxonomy" id="1246301"/>
    <lineage>
        <taxon>Bacteria</taxon>
        <taxon>Pseudomonadati</taxon>
        <taxon>Pseudomonadota</taxon>
        <taxon>Betaproteobacteria</taxon>
        <taxon>Burkholderiales</taxon>
        <taxon>Comamonadaceae</taxon>
        <taxon>Variovorax</taxon>
    </lineage>
</organism>
<name>T1XHJ1_VARPD</name>
<gene>
    <name evidence="1" type="ORF">VAPA_1c47480</name>
</gene>
<dbReference type="KEGG" id="vpd:VAPA_1c47480"/>
<reference evidence="1 2" key="1">
    <citation type="submission" date="2012-10" db="EMBL/GenBank/DDBJ databases">
        <title>Genome sequence of Variovorax paradoxus B4.</title>
        <authorList>
            <person name="Schuldes J."/>
            <person name="Brandt U."/>
            <person name="Hiessl S."/>
            <person name="Wuebbeler J.H."/>
            <person name="Thuermer A."/>
            <person name="Steinbuechel A."/>
            <person name="Daniel R."/>
        </authorList>
    </citation>
    <scope>NUCLEOTIDE SEQUENCE [LARGE SCALE GENOMIC DNA]</scope>
    <source>
        <strain evidence="1 2">B4</strain>
    </source>
</reference>
<dbReference type="HOGENOM" id="CLU_2208907_0_0_4"/>